<organism evidence="9 10">
    <name type="scientific">Simplicispira suum</name>
    <dbReference type="NCBI Taxonomy" id="2109915"/>
    <lineage>
        <taxon>Bacteria</taxon>
        <taxon>Pseudomonadati</taxon>
        <taxon>Pseudomonadota</taxon>
        <taxon>Betaproteobacteria</taxon>
        <taxon>Burkholderiales</taxon>
        <taxon>Comamonadaceae</taxon>
        <taxon>Simplicispira</taxon>
    </lineage>
</organism>
<keyword evidence="1" id="KW-0963">Cytoplasm</keyword>
<evidence type="ECO:0000256" key="7">
    <source>
        <dbReference type="ARBA" id="ARBA00023159"/>
    </source>
</evidence>
<evidence type="ECO:0000256" key="3">
    <source>
        <dbReference type="ARBA" id="ARBA00022795"/>
    </source>
</evidence>
<keyword evidence="2" id="KW-0479">Metal-binding</keyword>
<name>A0A2S0N5P1_9BURK</name>
<evidence type="ECO:0000256" key="8">
    <source>
        <dbReference type="ARBA" id="ARBA00023163"/>
    </source>
</evidence>
<dbReference type="Pfam" id="PF05280">
    <property type="entry name" value="FlhC"/>
    <property type="match status" value="1"/>
</dbReference>
<gene>
    <name evidence="9" type="ORF">C6571_18720</name>
</gene>
<accession>A0A2S0N5P1</accession>
<protein>
    <recommendedName>
        <fullName evidence="11">Flagellar transcriptional regulator FlhC</fullName>
    </recommendedName>
</protein>
<dbReference type="GO" id="GO:0003677">
    <property type="term" value="F:DNA binding"/>
    <property type="evidence" value="ECO:0007669"/>
    <property type="project" value="UniProtKB-KW"/>
</dbReference>
<keyword evidence="4" id="KW-0862">Zinc</keyword>
<sequence>MISVAELHAYNTATALVRRKLRLSLVTSLTGVSQRTLRGIWREIHGEGAPNGKLPEFAQSLITSRQIAASAAAFVSVYLQQYGPVKGAINAEHLMGAVDLSARFGNEVNIATAFYCLRDLKAGFLMFPKCCQCGARYLYDSSGGRHLDRCPFCSHAPLKR</sequence>
<evidence type="ECO:0000256" key="5">
    <source>
        <dbReference type="ARBA" id="ARBA00023015"/>
    </source>
</evidence>
<dbReference type="GO" id="GO:0046872">
    <property type="term" value="F:metal ion binding"/>
    <property type="evidence" value="ECO:0007669"/>
    <property type="project" value="UniProtKB-KW"/>
</dbReference>
<dbReference type="GO" id="GO:1902208">
    <property type="term" value="P:regulation of bacterial-type flagellum assembly"/>
    <property type="evidence" value="ECO:0007669"/>
    <property type="project" value="InterPro"/>
</dbReference>
<evidence type="ECO:0000256" key="1">
    <source>
        <dbReference type="ARBA" id="ARBA00022490"/>
    </source>
</evidence>
<dbReference type="AlphaFoldDB" id="A0A2S0N5P1"/>
<keyword evidence="10" id="KW-1185">Reference proteome</keyword>
<evidence type="ECO:0000313" key="9">
    <source>
        <dbReference type="EMBL" id="AVO43460.1"/>
    </source>
</evidence>
<keyword evidence="6" id="KW-0238">DNA-binding</keyword>
<keyword evidence="5" id="KW-0805">Transcription regulation</keyword>
<dbReference type="OrthoDB" id="9342807at2"/>
<dbReference type="GO" id="GO:0045893">
    <property type="term" value="P:positive regulation of DNA-templated transcription"/>
    <property type="evidence" value="ECO:0007669"/>
    <property type="project" value="InterPro"/>
</dbReference>
<evidence type="ECO:0008006" key="11">
    <source>
        <dbReference type="Google" id="ProtNLM"/>
    </source>
</evidence>
<evidence type="ECO:0000256" key="4">
    <source>
        <dbReference type="ARBA" id="ARBA00022833"/>
    </source>
</evidence>
<geneLocation type="plasmid" evidence="9 10">
    <name>unnamed1</name>
</geneLocation>
<dbReference type="GO" id="GO:0044781">
    <property type="term" value="P:bacterial-type flagellum organization"/>
    <property type="evidence" value="ECO:0007669"/>
    <property type="project" value="UniProtKB-KW"/>
</dbReference>
<proteinExistence type="predicted"/>
<keyword evidence="8" id="KW-0804">Transcription</keyword>
<dbReference type="SUPFAM" id="SSF160930">
    <property type="entry name" value="FlhC-like"/>
    <property type="match status" value="1"/>
</dbReference>
<reference evidence="9 10" key="1">
    <citation type="submission" date="2018-03" db="EMBL/GenBank/DDBJ databases">
        <title>Genome sequencing of Simplicispira sp.</title>
        <authorList>
            <person name="Kim S.-J."/>
            <person name="Heo J."/>
            <person name="Kwon S.-W."/>
        </authorList>
    </citation>
    <scope>NUCLEOTIDE SEQUENCE [LARGE SCALE GENOMIC DNA]</scope>
    <source>
        <strain evidence="9 10">SC1-8</strain>
        <plasmid evidence="9 10">unnamed1</plasmid>
    </source>
</reference>
<evidence type="ECO:0000313" key="10">
    <source>
        <dbReference type="Proteomes" id="UP000239326"/>
    </source>
</evidence>
<keyword evidence="3" id="KW-1005">Bacterial flagellum biogenesis</keyword>
<evidence type="ECO:0000256" key="2">
    <source>
        <dbReference type="ARBA" id="ARBA00022723"/>
    </source>
</evidence>
<dbReference type="Proteomes" id="UP000239326">
    <property type="component" value="Plasmid unnamed1"/>
</dbReference>
<keyword evidence="7" id="KW-0010">Activator</keyword>
<dbReference type="KEGG" id="simp:C6571_18720"/>
<dbReference type="RefSeq" id="WP_106448408.1">
    <property type="nucleotide sequence ID" value="NZ_CP027670.1"/>
</dbReference>
<dbReference type="InterPro" id="IPR007944">
    <property type="entry name" value="FlhC"/>
</dbReference>
<dbReference type="EMBL" id="CP027670">
    <property type="protein sequence ID" value="AVO43460.1"/>
    <property type="molecule type" value="Genomic_DNA"/>
</dbReference>
<keyword evidence="9" id="KW-0614">Plasmid</keyword>
<evidence type="ECO:0000256" key="6">
    <source>
        <dbReference type="ARBA" id="ARBA00023125"/>
    </source>
</evidence>